<dbReference type="EC" id="3.5.1.19" evidence="6"/>
<dbReference type="Gene3D" id="3.40.50.850">
    <property type="entry name" value="Isochorismatase-like"/>
    <property type="match status" value="1"/>
</dbReference>
<evidence type="ECO:0000259" key="8">
    <source>
        <dbReference type="Pfam" id="PF00857"/>
    </source>
</evidence>
<dbReference type="PANTHER" id="PTHR11080:SF2">
    <property type="entry name" value="LD05707P"/>
    <property type="match status" value="1"/>
</dbReference>
<reference evidence="9" key="1">
    <citation type="submission" date="2020-11" db="EMBL/GenBank/DDBJ databases">
        <authorList>
            <consortium name="DOE Joint Genome Institute"/>
            <person name="Ahrendt S."/>
            <person name="Riley R."/>
            <person name="Andreopoulos W."/>
            <person name="Labutti K."/>
            <person name="Pangilinan J."/>
            <person name="Ruiz-Duenas F.J."/>
            <person name="Barrasa J.M."/>
            <person name="Sanchez-Garcia M."/>
            <person name="Camarero S."/>
            <person name="Miyauchi S."/>
            <person name="Serrano A."/>
            <person name="Linde D."/>
            <person name="Babiker R."/>
            <person name="Drula E."/>
            <person name="Ayuso-Fernandez I."/>
            <person name="Pacheco R."/>
            <person name="Padilla G."/>
            <person name="Ferreira P."/>
            <person name="Barriuso J."/>
            <person name="Kellner H."/>
            <person name="Castanera R."/>
            <person name="Alfaro M."/>
            <person name="Ramirez L."/>
            <person name="Pisabarro A.G."/>
            <person name="Kuo A."/>
            <person name="Tritt A."/>
            <person name="Lipzen A."/>
            <person name="He G."/>
            <person name="Yan M."/>
            <person name="Ng V."/>
            <person name="Cullen D."/>
            <person name="Martin F."/>
            <person name="Rosso M.-N."/>
            <person name="Henrissat B."/>
            <person name="Hibbett D."/>
            <person name="Martinez A.T."/>
            <person name="Grigoriev I.V."/>
        </authorList>
    </citation>
    <scope>NUCLEOTIDE SEQUENCE</scope>
    <source>
        <strain evidence="9">MF-IS2</strain>
    </source>
</reference>
<dbReference type="OrthoDB" id="1739143at2759"/>
<evidence type="ECO:0000256" key="6">
    <source>
        <dbReference type="ARBA" id="ARBA00039017"/>
    </source>
</evidence>
<dbReference type="InterPro" id="IPR000868">
    <property type="entry name" value="Isochorismatase-like_dom"/>
</dbReference>
<comment type="caution">
    <text evidence="9">The sequence shown here is derived from an EMBL/GenBank/DDBJ whole genome shotgun (WGS) entry which is preliminary data.</text>
</comment>
<keyword evidence="2" id="KW-0662">Pyridine nucleotide biosynthesis</keyword>
<keyword evidence="3" id="KW-0479">Metal-binding</keyword>
<dbReference type="Proteomes" id="UP000807342">
    <property type="component" value="Unassembled WGS sequence"/>
</dbReference>
<comment type="similarity">
    <text evidence="1">Belongs to the isochorismatase family.</text>
</comment>
<evidence type="ECO:0000256" key="5">
    <source>
        <dbReference type="ARBA" id="ARBA00037900"/>
    </source>
</evidence>
<protein>
    <recommendedName>
        <fullName evidence="6">nicotinamidase</fullName>
        <ecNumber evidence="6">3.5.1.19</ecNumber>
    </recommendedName>
    <alternativeName>
        <fullName evidence="7">Nicotinamide deamidase</fullName>
    </alternativeName>
</protein>
<evidence type="ECO:0000256" key="3">
    <source>
        <dbReference type="ARBA" id="ARBA00022723"/>
    </source>
</evidence>
<proteinExistence type="inferred from homology"/>
<organism evidence="9 10">
    <name type="scientific">Macrolepiota fuliginosa MF-IS2</name>
    <dbReference type="NCBI Taxonomy" id="1400762"/>
    <lineage>
        <taxon>Eukaryota</taxon>
        <taxon>Fungi</taxon>
        <taxon>Dikarya</taxon>
        <taxon>Basidiomycota</taxon>
        <taxon>Agaricomycotina</taxon>
        <taxon>Agaricomycetes</taxon>
        <taxon>Agaricomycetidae</taxon>
        <taxon>Agaricales</taxon>
        <taxon>Agaricineae</taxon>
        <taxon>Agaricaceae</taxon>
        <taxon>Macrolepiota</taxon>
    </lineage>
</organism>
<feature type="domain" description="Isochorismatase-like" evidence="8">
    <location>
        <begin position="28"/>
        <end position="228"/>
    </location>
</feature>
<keyword evidence="10" id="KW-1185">Reference proteome</keyword>
<dbReference type="CDD" id="cd01011">
    <property type="entry name" value="nicotinamidase"/>
    <property type="match status" value="1"/>
</dbReference>
<comment type="pathway">
    <text evidence="5">Cofactor biosynthesis; nicotinate biosynthesis; nicotinate from nicotinamide: step 1/1.</text>
</comment>
<dbReference type="InterPro" id="IPR036380">
    <property type="entry name" value="Isochorismatase-like_sf"/>
</dbReference>
<evidence type="ECO:0000313" key="9">
    <source>
        <dbReference type="EMBL" id="KAF9454219.1"/>
    </source>
</evidence>
<dbReference type="Pfam" id="PF00857">
    <property type="entry name" value="Isochorismatase"/>
    <property type="match status" value="1"/>
</dbReference>
<evidence type="ECO:0000256" key="2">
    <source>
        <dbReference type="ARBA" id="ARBA00022642"/>
    </source>
</evidence>
<evidence type="ECO:0000313" key="10">
    <source>
        <dbReference type="Proteomes" id="UP000807342"/>
    </source>
</evidence>
<gene>
    <name evidence="9" type="ORF">P691DRAFT_492790</name>
</gene>
<dbReference type="AlphaFoldDB" id="A0A9P5XNT6"/>
<dbReference type="GO" id="GO:0046872">
    <property type="term" value="F:metal ion binding"/>
    <property type="evidence" value="ECO:0007669"/>
    <property type="project" value="UniProtKB-KW"/>
</dbReference>
<dbReference type="EMBL" id="MU151056">
    <property type="protein sequence ID" value="KAF9454219.1"/>
    <property type="molecule type" value="Genomic_DNA"/>
</dbReference>
<evidence type="ECO:0000256" key="1">
    <source>
        <dbReference type="ARBA" id="ARBA00006336"/>
    </source>
</evidence>
<keyword evidence="4" id="KW-0378">Hydrolase</keyword>
<dbReference type="GO" id="GO:0008936">
    <property type="term" value="F:nicotinamidase activity"/>
    <property type="evidence" value="ECO:0007669"/>
    <property type="project" value="UniProtKB-EC"/>
</dbReference>
<dbReference type="SUPFAM" id="SSF52499">
    <property type="entry name" value="Isochorismatase-like hydrolases"/>
    <property type="match status" value="1"/>
</dbReference>
<evidence type="ECO:0000256" key="4">
    <source>
        <dbReference type="ARBA" id="ARBA00022801"/>
    </source>
</evidence>
<sequence length="242" mass="26713">MSSTQSPLTVDDSAVPTITIESSDYVPALVVIDVQNDFVSGSLAVPEAEAILPVVNSLIDLPFKARIATKDFHPNDHVSFAKTHRRQEYTTVSIYHPEDTERVLGIQQTLWPVHCVVDTSGAEFAPGLEQNKFDAVVHKGTHPSIESYSAFRDVWGRGQTELSTLLKEVGATDVYFCGLAGDYCVKYTAKDSIDFGYNTWVVRDAVKSISSDTIAWDEMEKKGVRFTTFGDVQVRLRSGSKS</sequence>
<evidence type="ECO:0000256" key="7">
    <source>
        <dbReference type="ARBA" id="ARBA00043224"/>
    </source>
</evidence>
<dbReference type="InterPro" id="IPR052347">
    <property type="entry name" value="Isochorismatase_Nicotinamidase"/>
</dbReference>
<accession>A0A9P5XNT6</accession>
<name>A0A9P5XNT6_9AGAR</name>
<dbReference type="PANTHER" id="PTHR11080">
    <property type="entry name" value="PYRAZINAMIDASE/NICOTINAMIDASE"/>
    <property type="match status" value="1"/>
</dbReference>
<dbReference type="GO" id="GO:0019363">
    <property type="term" value="P:pyridine nucleotide biosynthetic process"/>
    <property type="evidence" value="ECO:0007669"/>
    <property type="project" value="UniProtKB-KW"/>
</dbReference>